<dbReference type="Pfam" id="PF00890">
    <property type="entry name" value="FAD_binding_2"/>
    <property type="match status" value="1"/>
</dbReference>
<dbReference type="EMBL" id="JASJQH010007184">
    <property type="protein sequence ID" value="KAK9713039.1"/>
    <property type="molecule type" value="Genomic_DNA"/>
</dbReference>
<evidence type="ECO:0000256" key="2">
    <source>
        <dbReference type="ARBA" id="ARBA00022827"/>
    </source>
</evidence>
<dbReference type="SUPFAM" id="SSF56425">
    <property type="entry name" value="Succinate dehydrogenase/fumarate reductase flavoprotein, catalytic domain"/>
    <property type="match status" value="1"/>
</dbReference>
<proteinExistence type="inferred from homology"/>
<comment type="similarity">
    <text evidence="4">Belongs to the FAD-dependent oxidoreductase 2 family. FRD/SDH subfamily.</text>
</comment>
<dbReference type="Gene3D" id="3.50.50.60">
    <property type="entry name" value="FAD/NAD(P)-binding domain"/>
    <property type="match status" value="1"/>
</dbReference>
<evidence type="ECO:0000256" key="4">
    <source>
        <dbReference type="RuleBase" id="RU366062"/>
    </source>
</evidence>
<dbReference type="Gene3D" id="3.90.700.10">
    <property type="entry name" value="Succinate dehydrogenase/fumarate reductase flavoprotein, catalytic domain"/>
    <property type="match status" value="1"/>
</dbReference>
<evidence type="ECO:0000313" key="6">
    <source>
        <dbReference type="EMBL" id="KAK9713039.1"/>
    </source>
</evidence>
<accession>A0ABR2W151</accession>
<dbReference type="EC" id="1.3.1.6" evidence="4"/>
<dbReference type="PANTHER" id="PTHR43400">
    <property type="entry name" value="FUMARATE REDUCTASE"/>
    <property type="match status" value="1"/>
</dbReference>
<dbReference type="SUPFAM" id="SSF51905">
    <property type="entry name" value="FAD/NAD(P)-binding domain"/>
    <property type="match status" value="1"/>
</dbReference>
<dbReference type="Proteomes" id="UP001479436">
    <property type="component" value="Unassembled WGS sequence"/>
</dbReference>
<dbReference type="PANTHER" id="PTHR43400:SF7">
    <property type="entry name" value="FAD-DEPENDENT OXIDOREDUCTASE 2 FAD BINDING DOMAIN-CONTAINING PROTEIN"/>
    <property type="match status" value="1"/>
</dbReference>
<evidence type="ECO:0000313" key="7">
    <source>
        <dbReference type="Proteomes" id="UP001479436"/>
    </source>
</evidence>
<evidence type="ECO:0000256" key="3">
    <source>
        <dbReference type="ARBA" id="ARBA00023002"/>
    </source>
</evidence>
<dbReference type="InterPro" id="IPR010960">
    <property type="entry name" value="Flavocytochrome_c"/>
</dbReference>
<keyword evidence="3 4" id="KW-0560">Oxidoreductase</keyword>
<feature type="domain" description="FAD-dependent oxidoreductase 2 FAD-binding" evidence="5">
    <location>
        <begin position="25"/>
        <end position="501"/>
    </location>
</feature>
<evidence type="ECO:0000256" key="1">
    <source>
        <dbReference type="ARBA" id="ARBA00022630"/>
    </source>
</evidence>
<dbReference type="InterPro" id="IPR003953">
    <property type="entry name" value="FAD-dep_OxRdtase_2_FAD-bd"/>
</dbReference>
<dbReference type="NCBIfam" id="TIGR01813">
    <property type="entry name" value="flavo_cyto_c"/>
    <property type="match status" value="1"/>
</dbReference>
<keyword evidence="2 4" id="KW-0274">FAD</keyword>
<dbReference type="InterPro" id="IPR027477">
    <property type="entry name" value="Succ_DH/fumarate_Rdtase_cat_sf"/>
</dbReference>
<dbReference type="InterPro" id="IPR036188">
    <property type="entry name" value="FAD/NAD-bd_sf"/>
</dbReference>
<keyword evidence="1 4" id="KW-0285">Flavoprotein</keyword>
<sequence>MIHTTPGIVSSTLSGLLRRLPTPSVVVVGGGLAGLCAAIEAYKKGANVCLLEKEARIGGNSAKATSGINGVPTEAQKVAGIEDTVEEFFKDTEISGGQLSVPELVKVLTEKSKEAVEWLGTFDPSIKLTVLSQCGGHSKPRTHRLAPKAPGAPPMPVGFGLIQTLGNYLSAEEQISEGRITIETSSVVSKLLTNSHGAVTGVKISKKLEDGSEEISDILSDAVILCSGGFGASALVEDKSNSLAQEFAPHVIGLPTTNGSWAQGDGVKLARDPSVGAALTLMDQVQVHPTGYVHLQDPGNSTKFLAPEALRGHGGVLVNSEGKRFVNELGPRDYVTENIFKNSGNELMAHPKGFDALPLKAASYLILSEKAVQDYDPATIGFYAKRGLFHQTSNFDELAEQLSVDRNILYETFQDYDDCASGSKEDAFGKKVFPGKLLTQPNEPYFWAVVTPSIHYTMGGVKINENTQVLNSQDQPISNLFGAGEVTGGVHGKNRLAGNSLLECVVYGRIAGQQAAHSVLNQKLLF</sequence>
<gene>
    <name evidence="6" type="ORF">K7432_006741</name>
</gene>
<comment type="cofactor">
    <cofactor evidence="4">
        <name>FAD</name>
        <dbReference type="ChEBI" id="CHEBI:57692"/>
    </cofactor>
    <text evidence="4">Binds 1 FAD per monomer.</text>
</comment>
<comment type="function">
    <text evidence="4">Irreversibly catalyzes the reduction of fumarate to succinate.</text>
</comment>
<comment type="caution">
    <text evidence="6">The sequence shown here is derived from an EMBL/GenBank/DDBJ whole genome shotgun (WGS) entry which is preliminary data.</text>
</comment>
<dbReference type="InterPro" id="IPR050315">
    <property type="entry name" value="FAD-oxidoreductase_2"/>
</dbReference>
<keyword evidence="7" id="KW-1185">Reference proteome</keyword>
<reference evidence="6 7" key="1">
    <citation type="submission" date="2023-04" db="EMBL/GenBank/DDBJ databases">
        <title>Genome of Basidiobolus ranarum AG-B5.</title>
        <authorList>
            <person name="Stajich J.E."/>
            <person name="Carter-House D."/>
            <person name="Gryganskyi A."/>
        </authorList>
    </citation>
    <scope>NUCLEOTIDE SEQUENCE [LARGE SCALE GENOMIC DNA]</scope>
    <source>
        <strain evidence="6 7">AG-B5</strain>
    </source>
</reference>
<evidence type="ECO:0000259" key="5">
    <source>
        <dbReference type="Pfam" id="PF00890"/>
    </source>
</evidence>
<protein>
    <recommendedName>
        <fullName evidence="4">Fumarate reductase</fullName>
        <ecNumber evidence="4">1.3.1.6</ecNumber>
    </recommendedName>
</protein>
<comment type="catalytic activity">
    <reaction evidence="4">
        <text>succinate + NAD(+) = fumarate + NADH + H(+)</text>
        <dbReference type="Rhea" id="RHEA:18281"/>
        <dbReference type="ChEBI" id="CHEBI:15378"/>
        <dbReference type="ChEBI" id="CHEBI:29806"/>
        <dbReference type="ChEBI" id="CHEBI:30031"/>
        <dbReference type="ChEBI" id="CHEBI:57540"/>
        <dbReference type="ChEBI" id="CHEBI:57945"/>
        <dbReference type="EC" id="1.3.1.6"/>
    </reaction>
</comment>
<organism evidence="6 7">
    <name type="scientific">Basidiobolus ranarum</name>
    <dbReference type="NCBI Taxonomy" id="34480"/>
    <lineage>
        <taxon>Eukaryota</taxon>
        <taxon>Fungi</taxon>
        <taxon>Fungi incertae sedis</taxon>
        <taxon>Zoopagomycota</taxon>
        <taxon>Entomophthoromycotina</taxon>
        <taxon>Basidiobolomycetes</taxon>
        <taxon>Basidiobolales</taxon>
        <taxon>Basidiobolaceae</taxon>
        <taxon>Basidiobolus</taxon>
    </lineage>
</organism>
<name>A0ABR2W151_9FUNG</name>